<comment type="caution">
    <text evidence="1">The sequence shown here is derived from an EMBL/GenBank/DDBJ whole genome shotgun (WGS) entry which is preliminary data.</text>
</comment>
<name>A0ACB9AC81_ARCLA</name>
<proteinExistence type="predicted"/>
<dbReference type="Proteomes" id="UP001055879">
    <property type="component" value="Linkage Group LG08"/>
</dbReference>
<protein>
    <submittedName>
        <fullName evidence="1">Uncharacterized protein</fullName>
    </submittedName>
</protein>
<keyword evidence="2" id="KW-1185">Reference proteome</keyword>
<sequence length="102" mass="11491">MKGRHGVKMCPHPGGASGLGDAPYRLTIPDYILIRLTVATSLEHLSLCYHFFLSAIDLPLHSLHELTFVVVVSWASVYYMYAHFDIVARDGNLQGYTYKYIS</sequence>
<evidence type="ECO:0000313" key="2">
    <source>
        <dbReference type="Proteomes" id="UP001055879"/>
    </source>
</evidence>
<organism evidence="1 2">
    <name type="scientific">Arctium lappa</name>
    <name type="common">Greater burdock</name>
    <name type="synonym">Lappa major</name>
    <dbReference type="NCBI Taxonomy" id="4217"/>
    <lineage>
        <taxon>Eukaryota</taxon>
        <taxon>Viridiplantae</taxon>
        <taxon>Streptophyta</taxon>
        <taxon>Embryophyta</taxon>
        <taxon>Tracheophyta</taxon>
        <taxon>Spermatophyta</taxon>
        <taxon>Magnoliopsida</taxon>
        <taxon>eudicotyledons</taxon>
        <taxon>Gunneridae</taxon>
        <taxon>Pentapetalae</taxon>
        <taxon>asterids</taxon>
        <taxon>campanulids</taxon>
        <taxon>Asterales</taxon>
        <taxon>Asteraceae</taxon>
        <taxon>Carduoideae</taxon>
        <taxon>Cardueae</taxon>
        <taxon>Arctiinae</taxon>
        <taxon>Arctium</taxon>
    </lineage>
</organism>
<gene>
    <name evidence="1" type="ORF">L6452_25997</name>
</gene>
<reference evidence="2" key="1">
    <citation type="journal article" date="2022" name="Mol. Ecol. Resour.">
        <title>The genomes of chicory, endive, great burdock and yacon provide insights into Asteraceae palaeo-polyploidization history and plant inulin production.</title>
        <authorList>
            <person name="Fan W."/>
            <person name="Wang S."/>
            <person name="Wang H."/>
            <person name="Wang A."/>
            <person name="Jiang F."/>
            <person name="Liu H."/>
            <person name="Zhao H."/>
            <person name="Xu D."/>
            <person name="Zhang Y."/>
        </authorList>
    </citation>
    <scope>NUCLEOTIDE SEQUENCE [LARGE SCALE GENOMIC DNA]</scope>
    <source>
        <strain evidence="2">cv. Niubang</strain>
    </source>
</reference>
<evidence type="ECO:0000313" key="1">
    <source>
        <dbReference type="EMBL" id="KAI3707458.1"/>
    </source>
</evidence>
<dbReference type="EMBL" id="CM042054">
    <property type="protein sequence ID" value="KAI3707458.1"/>
    <property type="molecule type" value="Genomic_DNA"/>
</dbReference>
<reference evidence="1 2" key="2">
    <citation type="journal article" date="2022" name="Mol. Ecol. Resour.">
        <title>The genomes of chicory, endive, great burdock and yacon provide insights into Asteraceae paleo-polyploidization history and plant inulin production.</title>
        <authorList>
            <person name="Fan W."/>
            <person name="Wang S."/>
            <person name="Wang H."/>
            <person name="Wang A."/>
            <person name="Jiang F."/>
            <person name="Liu H."/>
            <person name="Zhao H."/>
            <person name="Xu D."/>
            <person name="Zhang Y."/>
        </authorList>
    </citation>
    <scope>NUCLEOTIDE SEQUENCE [LARGE SCALE GENOMIC DNA]</scope>
    <source>
        <strain evidence="2">cv. Niubang</strain>
    </source>
</reference>
<accession>A0ACB9AC81</accession>